<dbReference type="PIRSF" id="PIRSF006078">
    <property type="entry name" value="GlxK"/>
    <property type="match status" value="1"/>
</dbReference>
<comment type="caution">
    <text evidence="5">The sequence shown here is derived from an EMBL/GenBank/DDBJ whole genome shotgun (WGS) entry which is preliminary data.</text>
</comment>
<dbReference type="PANTHER" id="PTHR21599:SF0">
    <property type="entry name" value="GLYCERATE KINASE"/>
    <property type="match status" value="1"/>
</dbReference>
<proteinExistence type="inferred from homology"/>
<dbReference type="GO" id="GO:0008887">
    <property type="term" value="F:glycerate kinase activity"/>
    <property type="evidence" value="ECO:0007669"/>
    <property type="project" value="UniProtKB-UniRule"/>
</dbReference>
<dbReference type="GO" id="GO:0031388">
    <property type="term" value="P:organic acid phosphorylation"/>
    <property type="evidence" value="ECO:0007669"/>
    <property type="project" value="UniProtKB-UniRule"/>
</dbReference>
<dbReference type="AlphaFoldDB" id="A0ABD0BHE6"/>
<name>A0ABD0BHE6_CORUL</name>
<evidence type="ECO:0000256" key="1">
    <source>
        <dbReference type="ARBA" id="ARBA00006284"/>
    </source>
</evidence>
<gene>
    <name evidence="5" type="ORF">CULCOIPH005_18290</name>
</gene>
<dbReference type="PANTHER" id="PTHR21599">
    <property type="entry name" value="GLYCERATE KINASE"/>
    <property type="match status" value="1"/>
</dbReference>
<evidence type="ECO:0000256" key="4">
    <source>
        <dbReference type="PIRNR" id="PIRNR006078"/>
    </source>
</evidence>
<keyword evidence="3 4" id="KW-0418">Kinase</keyword>
<evidence type="ECO:0000313" key="5">
    <source>
        <dbReference type="EMBL" id="GJJ43640.1"/>
    </source>
</evidence>
<dbReference type="InterPro" id="IPR004381">
    <property type="entry name" value="Glycerate_kinase"/>
</dbReference>
<dbReference type="SUPFAM" id="SSF110738">
    <property type="entry name" value="Glycerate kinase I"/>
    <property type="match status" value="1"/>
</dbReference>
<dbReference type="Proteomes" id="UP001205910">
    <property type="component" value="Unassembled WGS sequence"/>
</dbReference>
<reference evidence="5 6" key="1">
    <citation type="submission" date="2021-11" db="EMBL/GenBank/DDBJ databases">
        <title>Whole genome sequences of diphtheriae toxin producing Corynebacterium ulcerans isolates from cats in Osaka, Japan.</title>
        <authorList>
            <person name="Umeda K."/>
            <person name="Hirai Y."/>
        </authorList>
    </citation>
    <scope>NUCLEOTIDE SEQUENCE [LARGE SCALE GENOMIC DNA]</scope>
    <source>
        <strain evidence="5 6">12109B-1</strain>
    </source>
</reference>
<evidence type="ECO:0000256" key="3">
    <source>
        <dbReference type="ARBA" id="ARBA00022777"/>
    </source>
</evidence>
<dbReference type="InterPro" id="IPR018193">
    <property type="entry name" value="Glyc_kinase_flavodox-like_fold"/>
</dbReference>
<dbReference type="EMBL" id="BQFK01000005">
    <property type="protein sequence ID" value="GJJ43640.1"/>
    <property type="molecule type" value="Genomic_DNA"/>
</dbReference>
<dbReference type="Gene3D" id="3.90.1510.10">
    <property type="entry name" value="Glycerate kinase, domain 2"/>
    <property type="match status" value="1"/>
</dbReference>
<comment type="similarity">
    <text evidence="1 4">Belongs to the glycerate kinase type-1 family.</text>
</comment>
<sequence length="399" mass="40562">MREVTVENVLPCDLADLQQGPRQPLNIVIAPDSFKGTATATEAARYISDGINQELQRLSIPPESVTITLAPMADGGEGTSSVFSGEEITLPTTDAIGRLTEATYTFDSASHTAYIDVAAASGLSAVADRLNPTFADTYGTGVLIADAQTRGATRIVLGLGGTATTDGGTGILVALGATPMDKNGLALRQGGAALINIDSLDTAQLNIPAAAMDWVLLSDVTAPAIGPHGAAAQFGPQKGASESEIAQLDAGIARLCEVSGVDPTTVSMGAAGALAVGITWLSGIVHGNADHVRILPGAHVVAQSLGLESLAQHADILITGEGAFDSQSTKGKVVGTVLSFKGGNTLPVIVAGKFADDVPQGALPIQLAPLNEVASTQEQLTRAGSAVLRSYLRISSDHG</sequence>
<dbReference type="InterPro" id="IPR018197">
    <property type="entry name" value="Glycerate_kinase_RE-like"/>
</dbReference>
<dbReference type="NCBIfam" id="TIGR00045">
    <property type="entry name" value="glycerate kinase"/>
    <property type="match status" value="1"/>
</dbReference>
<accession>A0ABD0BHE6</accession>
<dbReference type="Pfam" id="PF02595">
    <property type="entry name" value="Gly_kinase"/>
    <property type="match status" value="1"/>
</dbReference>
<evidence type="ECO:0000313" key="6">
    <source>
        <dbReference type="Proteomes" id="UP001205910"/>
    </source>
</evidence>
<keyword evidence="2 4" id="KW-0808">Transferase</keyword>
<evidence type="ECO:0000256" key="2">
    <source>
        <dbReference type="ARBA" id="ARBA00022679"/>
    </source>
</evidence>
<protein>
    <submittedName>
        <fullName evidence="5">Glycerate kinase</fullName>
    </submittedName>
</protein>
<organism evidence="5 6">
    <name type="scientific">Corynebacterium ulcerans</name>
    <dbReference type="NCBI Taxonomy" id="65058"/>
    <lineage>
        <taxon>Bacteria</taxon>
        <taxon>Bacillati</taxon>
        <taxon>Actinomycetota</taxon>
        <taxon>Actinomycetes</taxon>
        <taxon>Mycobacteriales</taxon>
        <taxon>Corynebacteriaceae</taxon>
        <taxon>Corynebacterium</taxon>
    </lineage>
</organism>
<dbReference type="Gene3D" id="3.40.50.10350">
    <property type="entry name" value="Glycerate kinase, domain 1"/>
    <property type="match status" value="1"/>
</dbReference>
<dbReference type="InterPro" id="IPR036129">
    <property type="entry name" value="Glycerate_kinase_sf"/>
</dbReference>